<sequence length="640" mass="66608">MAPPFPRPRPTLSDKGAGPARQGTGPAPAVRFEVLGPLRVWRGTGELDLGFPQQRALLALLLVRAGRPVPSGEIVEALWSGRPPASAAHVVRRYAGSLRRLLEPELPPRAPGRRVLRRGGGYLLHAENTEVDLLRFRDLVGRAHRHAAAGRPDSALEGFIEALSQWRGPVAQGVPEAVRAHPRFAVVEREIVSATATAADLALRHGGTARILPSVGRAVALAPLDESLHARLVLGLAAVGAQAEALAAYEAARHRLAAELGVLPGAELSAAHTRVLRRQVPRTRPAMTAYGVPTQLPPDLAVFTGRAAELATLTAAAAAADDATLTAAADAADAAGGAATVVIGGAAGAGKSTLAIHWAHTAAARFPDGRLHVELGGFDPVRHPLDPAEALRGMLVSLGVPDRGLPDTTEALTRLYRKLMAGRRALVVLDDAAGADQVRPLLPAAPGCLTLVTSRLDLSPLVSRGARPLRLRLPPAREAEAILARRIGAARAAAEPEAVRDIAARCGHLPLALAAVAARAVARPHFPLAALAGELRSGGGLDAFPAGVRTAFQCSCRALPPEDARLFRSLSRHPGPRITPASAAALTGLPVLDAGARLRALSGVHLLTESEPGAGPAHYTLHPLLRSFAAELADEQGIGR</sequence>
<dbReference type="InterPro" id="IPR051677">
    <property type="entry name" value="AfsR-DnrI-RedD_regulator"/>
</dbReference>
<keyword evidence="4 6" id="KW-0238">DNA-binding</keyword>
<feature type="region of interest" description="Disordered" evidence="7">
    <location>
        <begin position="1"/>
        <end position="28"/>
    </location>
</feature>
<evidence type="ECO:0000256" key="3">
    <source>
        <dbReference type="ARBA" id="ARBA00023015"/>
    </source>
</evidence>
<dbReference type="InterPro" id="IPR001867">
    <property type="entry name" value="OmpR/PhoB-type_DNA-bd"/>
</dbReference>
<dbReference type="SMART" id="SM00862">
    <property type="entry name" value="Trans_reg_C"/>
    <property type="match status" value="1"/>
</dbReference>
<dbReference type="InterPro" id="IPR005158">
    <property type="entry name" value="BTAD"/>
</dbReference>
<dbReference type="SUPFAM" id="SSF48452">
    <property type="entry name" value="TPR-like"/>
    <property type="match status" value="1"/>
</dbReference>
<keyword evidence="10" id="KW-1185">Reference proteome</keyword>
<accession>A0ABQ5NYC1</accession>
<evidence type="ECO:0000256" key="4">
    <source>
        <dbReference type="ARBA" id="ARBA00023125"/>
    </source>
</evidence>
<evidence type="ECO:0000256" key="5">
    <source>
        <dbReference type="ARBA" id="ARBA00023163"/>
    </source>
</evidence>
<dbReference type="PRINTS" id="PR00364">
    <property type="entry name" value="DISEASERSIST"/>
</dbReference>
<name>A0ABQ5NYC1_9ACTN</name>
<dbReference type="Gene3D" id="1.25.40.10">
    <property type="entry name" value="Tetratricopeptide repeat domain"/>
    <property type="match status" value="1"/>
</dbReference>
<dbReference type="InterPro" id="IPR011990">
    <property type="entry name" value="TPR-like_helical_dom_sf"/>
</dbReference>
<evidence type="ECO:0000259" key="8">
    <source>
        <dbReference type="PROSITE" id="PS51755"/>
    </source>
</evidence>
<comment type="caution">
    <text evidence="9">The sequence shown here is derived from an EMBL/GenBank/DDBJ whole genome shotgun (WGS) entry which is preliminary data.</text>
</comment>
<proteinExistence type="inferred from homology"/>
<dbReference type="PANTHER" id="PTHR35807:SF1">
    <property type="entry name" value="TRANSCRIPTIONAL REGULATOR REDD"/>
    <property type="match status" value="1"/>
</dbReference>
<dbReference type="Gene3D" id="1.10.10.10">
    <property type="entry name" value="Winged helix-like DNA-binding domain superfamily/Winged helix DNA-binding domain"/>
    <property type="match status" value="1"/>
</dbReference>
<dbReference type="RefSeq" id="WP_323447436.1">
    <property type="nucleotide sequence ID" value="NZ_BSBI01000005.1"/>
</dbReference>
<feature type="domain" description="OmpR/PhoB-type" evidence="8">
    <location>
        <begin position="22"/>
        <end position="126"/>
    </location>
</feature>
<gene>
    <name evidence="9" type="ORF">SYYSPA8_13750</name>
</gene>
<dbReference type="InterPro" id="IPR027417">
    <property type="entry name" value="P-loop_NTPase"/>
</dbReference>
<evidence type="ECO:0000256" key="2">
    <source>
        <dbReference type="ARBA" id="ARBA00023012"/>
    </source>
</evidence>
<keyword evidence="2" id="KW-0902">Two-component regulatory system</keyword>
<organism evidence="9 10">
    <name type="scientific">Streptomyces yaizuensis</name>
    <dbReference type="NCBI Taxonomy" id="2989713"/>
    <lineage>
        <taxon>Bacteria</taxon>
        <taxon>Bacillati</taxon>
        <taxon>Actinomycetota</taxon>
        <taxon>Actinomycetes</taxon>
        <taxon>Kitasatosporales</taxon>
        <taxon>Streptomycetaceae</taxon>
        <taxon>Streptomyces</taxon>
    </lineage>
</organism>
<dbReference type="EMBL" id="BSBI01000005">
    <property type="protein sequence ID" value="GLF95369.1"/>
    <property type="molecule type" value="Genomic_DNA"/>
</dbReference>
<keyword evidence="5" id="KW-0804">Transcription</keyword>
<evidence type="ECO:0000256" key="7">
    <source>
        <dbReference type="SAM" id="MobiDB-lite"/>
    </source>
</evidence>
<dbReference type="PANTHER" id="PTHR35807">
    <property type="entry name" value="TRANSCRIPTIONAL REGULATOR REDD-RELATED"/>
    <property type="match status" value="1"/>
</dbReference>
<dbReference type="Pfam" id="PF00486">
    <property type="entry name" value="Trans_reg_C"/>
    <property type="match status" value="1"/>
</dbReference>
<dbReference type="Gene3D" id="3.40.50.300">
    <property type="entry name" value="P-loop containing nucleotide triphosphate hydrolases"/>
    <property type="match status" value="1"/>
</dbReference>
<dbReference type="SUPFAM" id="SSF52540">
    <property type="entry name" value="P-loop containing nucleoside triphosphate hydrolases"/>
    <property type="match status" value="1"/>
</dbReference>
<comment type="similarity">
    <text evidence="1">Belongs to the AfsR/DnrI/RedD regulatory family.</text>
</comment>
<dbReference type="InterPro" id="IPR036388">
    <property type="entry name" value="WH-like_DNA-bd_sf"/>
</dbReference>
<protein>
    <submittedName>
        <fullName evidence="9">AfsR/SARP family transcriptional regulator</fullName>
    </submittedName>
</protein>
<dbReference type="SUPFAM" id="SSF46894">
    <property type="entry name" value="C-terminal effector domain of the bipartite response regulators"/>
    <property type="match status" value="1"/>
</dbReference>
<feature type="DNA-binding region" description="OmpR/PhoB-type" evidence="6">
    <location>
        <begin position="22"/>
        <end position="126"/>
    </location>
</feature>
<dbReference type="PROSITE" id="PS51755">
    <property type="entry name" value="OMPR_PHOB"/>
    <property type="match status" value="1"/>
</dbReference>
<dbReference type="Proteomes" id="UP001291653">
    <property type="component" value="Unassembled WGS sequence"/>
</dbReference>
<keyword evidence="3" id="KW-0805">Transcription regulation</keyword>
<evidence type="ECO:0000313" key="9">
    <source>
        <dbReference type="EMBL" id="GLF95369.1"/>
    </source>
</evidence>
<evidence type="ECO:0000313" key="10">
    <source>
        <dbReference type="Proteomes" id="UP001291653"/>
    </source>
</evidence>
<evidence type="ECO:0000256" key="1">
    <source>
        <dbReference type="ARBA" id="ARBA00005820"/>
    </source>
</evidence>
<dbReference type="InterPro" id="IPR016032">
    <property type="entry name" value="Sig_transdc_resp-reg_C-effctor"/>
</dbReference>
<reference evidence="9 10" key="1">
    <citation type="submission" date="2022-10" db="EMBL/GenBank/DDBJ databases">
        <title>Draft genome sequence of Streptomyces sp. YSPA8.</title>
        <authorList>
            <person name="Moriuchi R."/>
            <person name="Dohra H."/>
            <person name="Yamamura H."/>
            <person name="Kodani S."/>
        </authorList>
    </citation>
    <scope>NUCLEOTIDE SEQUENCE [LARGE SCALE GENOMIC DNA]</scope>
    <source>
        <strain evidence="9 10">YSPA8</strain>
    </source>
</reference>
<evidence type="ECO:0000256" key="6">
    <source>
        <dbReference type="PROSITE-ProRule" id="PRU01091"/>
    </source>
</evidence>
<dbReference type="Pfam" id="PF03704">
    <property type="entry name" value="BTAD"/>
    <property type="match status" value="1"/>
</dbReference>
<dbReference type="SMART" id="SM01043">
    <property type="entry name" value="BTAD"/>
    <property type="match status" value="1"/>
</dbReference>